<dbReference type="PATRIC" id="fig|1698265.3.peg.46"/>
<evidence type="ECO:0000256" key="1">
    <source>
        <dbReference type="ARBA" id="ARBA00023229"/>
    </source>
</evidence>
<keyword evidence="1" id="KW-0414">Isoprene biosynthesis</keyword>
<dbReference type="Proteomes" id="UP000070657">
    <property type="component" value="Unassembled WGS sequence"/>
</dbReference>
<accession>A0A133UIW1</accession>
<name>A0A133UIW1_9EURY</name>
<evidence type="ECO:0008006" key="6">
    <source>
        <dbReference type="Google" id="ProtNLM"/>
    </source>
</evidence>
<protein>
    <recommendedName>
        <fullName evidence="6">Acetyl-CoA acetyltransferase</fullName>
    </recommendedName>
</protein>
<dbReference type="InterPro" id="IPR020616">
    <property type="entry name" value="Thiolase_N"/>
</dbReference>
<dbReference type="AlphaFoldDB" id="A0A133UIW1"/>
<evidence type="ECO:0000259" key="3">
    <source>
        <dbReference type="Pfam" id="PF22691"/>
    </source>
</evidence>
<dbReference type="NCBIfam" id="NF004720">
    <property type="entry name" value="PRK06064.1"/>
    <property type="match status" value="1"/>
</dbReference>
<feature type="domain" description="Thiolase C-terminal" evidence="3">
    <location>
        <begin position="242"/>
        <end position="384"/>
    </location>
</feature>
<dbReference type="PANTHER" id="PTHR42870:SF6">
    <property type="entry name" value="ACETYL-COA C-ACYLTRANSFERASE"/>
    <property type="match status" value="1"/>
</dbReference>
<dbReference type="PIRSF" id="PIRSF000429">
    <property type="entry name" value="Ac-CoA_Ac_transf"/>
    <property type="match status" value="1"/>
</dbReference>
<reference evidence="4 5" key="1">
    <citation type="journal article" date="2016" name="Sci. Rep.">
        <title>Metabolic traits of an uncultured archaeal lineage -MSBL1- from brine pools of the Red Sea.</title>
        <authorList>
            <person name="Mwirichia R."/>
            <person name="Alam I."/>
            <person name="Rashid M."/>
            <person name="Vinu M."/>
            <person name="Ba-Alawi W."/>
            <person name="Anthony Kamau A."/>
            <person name="Kamanda Ngugi D."/>
            <person name="Goker M."/>
            <person name="Klenk H.P."/>
            <person name="Bajic V."/>
            <person name="Stingl U."/>
        </authorList>
    </citation>
    <scope>NUCLEOTIDE SEQUENCE [LARGE SCALE GENOMIC DNA]</scope>
    <source>
        <strain evidence="4">SCGC-AAA259E22</strain>
    </source>
</reference>
<feature type="domain" description="Thiolase N-terminal" evidence="2">
    <location>
        <begin position="5"/>
        <end position="223"/>
    </location>
</feature>
<dbReference type="GO" id="GO:0016747">
    <property type="term" value="F:acyltransferase activity, transferring groups other than amino-acyl groups"/>
    <property type="evidence" value="ECO:0007669"/>
    <property type="project" value="InterPro"/>
</dbReference>
<dbReference type="Pfam" id="PF22691">
    <property type="entry name" value="Thiolase_C_1"/>
    <property type="match status" value="1"/>
</dbReference>
<dbReference type="CDD" id="cd00829">
    <property type="entry name" value="SCP-x_thiolase"/>
    <property type="match status" value="1"/>
</dbReference>
<evidence type="ECO:0000313" key="4">
    <source>
        <dbReference type="EMBL" id="KXA94016.1"/>
    </source>
</evidence>
<dbReference type="InterPro" id="IPR016039">
    <property type="entry name" value="Thiolase-like"/>
</dbReference>
<proteinExistence type="predicted"/>
<dbReference type="GO" id="GO:0008299">
    <property type="term" value="P:isoprenoid biosynthetic process"/>
    <property type="evidence" value="ECO:0007669"/>
    <property type="project" value="UniProtKB-KW"/>
</dbReference>
<comment type="caution">
    <text evidence="4">The sequence shown here is derived from an EMBL/GenBank/DDBJ whole genome shotgun (WGS) entry which is preliminary data.</text>
</comment>
<gene>
    <name evidence="4" type="ORF">AKJ66_00180</name>
</gene>
<evidence type="ECO:0000313" key="5">
    <source>
        <dbReference type="Proteomes" id="UP000070657"/>
    </source>
</evidence>
<evidence type="ECO:0000259" key="2">
    <source>
        <dbReference type="Pfam" id="PF00108"/>
    </source>
</evidence>
<sequence>MRDVAFVGQGMSKFGDREDASGRELAFEAFEETMKDVDATRDDIDSMVTAFGVDETNHSAQPSSEVVTYLGLNPKADFRTEAACASGSAAVRSGYMTIASGLADVVLVMGVEKLNEFPTSHTTEVFGKAGDTIWEYPYGTTFPGYYAMMATAHMSKYGTTREQLSEVAVKNHKYATMNKYAHMQKEITLKDAVSANPVAHPLNLYDCSLITDGAASVLLASEEKAKEMTDTPVWITGLGGGTSSSTQFKRSDNTSIRGARVAAEKAYEMSSKSPEDIDVATVHDCFTIAEIIAYEDLGFCEKGKGGELVEEGETYADGKFPVNLDGGLKAKGHPIGATGVSMSVEIAKQLGGEAGDRQADGAEIGLTHNVGGNGQHVFVHIYERG</sequence>
<dbReference type="Gene3D" id="3.40.47.10">
    <property type="match status" value="1"/>
</dbReference>
<dbReference type="InterPro" id="IPR055140">
    <property type="entry name" value="Thiolase_C_2"/>
</dbReference>
<keyword evidence="5" id="KW-1185">Reference proteome</keyword>
<dbReference type="PANTHER" id="PTHR42870">
    <property type="entry name" value="ACETYL-COA C-ACETYLTRANSFERASE"/>
    <property type="match status" value="1"/>
</dbReference>
<dbReference type="EMBL" id="LHXP01000001">
    <property type="protein sequence ID" value="KXA94016.1"/>
    <property type="molecule type" value="Genomic_DNA"/>
</dbReference>
<dbReference type="Pfam" id="PF00108">
    <property type="entry name" value="Thiolase_N"/>
    <property type="match status" value="1"/>
</dbReference>
<dbReference type="InterPro" id="IPR002155">
    <property type="entry name" value="Thiolase"/>
</dbReference>
<organism evidence="4 5">
    <name type="scientific">candidate division MSBL1 archaeon SCGC-AAA259E22</name>
    <dbReference type="NCBI Taxonomy" id="1698265"/>
    <lineage>
        <taxon>Archaea</taxon>
        <taxon>Methanobacteriati</taxon>
        <taxon>Methanobacteriota</taxon>
        <taxon>candidate division MSBL1</taxon>
    </lineage>
</organism>
<dbReference type="SUPFAM" id="SSF53901">
    <property type="entry name" value="Thiolase-like"/>
    <property type="match status" value="2"/>
</dbReference>